<sequence>MNDLTLGPQPAPPRSHRHSAPAGQDGLYSTFSREEWSQLGKDRISLSPEELEALRSTAEPASPTDIEEIFGPLCRLIRLHVEASHSLSARIAGSLLRKAAAPKPYIIGIAGSVAVGKSTFARLLQALLARHSNAWRVDLVATDGFLFPTATLEARGLMKRKGFPESYDLRGMVRFLSEMKAGASELEIPVYSHEAYDVVPGSFQKIRQPDILIFEGLNVLQTARDARSTASDFFDFSVYLDAEPSDIARWYKDRFLLLQRSVFQRPTSYFHHYKDLSPKEAARVAAEIWQSINLPNLTRNILPTRDRARVILHKDAAHRIVEVRLRQGP</sequence>
<evidence type="ECO:0000256" key="11">
    <source>
        <dbReference type="ARBA" id="ARBA00022840"/>
    </source>
</evidence>
<evidence type="ECO:0000256" key="2">
    <source>
        <dbReference type="ARBA" id="ARBA00004496"/>
    </source>
</evidence>
<comment type="similarity">
    <text evidence="4 14 15">Belongs to the prokaryotic pantothenate kinase family.</text>
</comment>
<comment type="pathway">
    <text evidence="3 14 15">Cofactor biosynthesis; coenzyme A biosynthesis; CoA from (R)-pantothenate: step 1/5.</text>
</comment>
<keyword evidence="7 14" id="KW-0963">Cytoplasm</keyword>
<feature type="region of interest" description="Disordered" evidence="16">
    <location>
        <begin position="1"/>
        <end position="27"/>
    </location>
</feature>
<keyword evidence="10 14" id="KW-0418">Kinase</keyword>
<keyword evidence="9 14" id="KW-0547">Nucleotide-binding</keyword>
<evidence type="ECO:0000256" key="1">
    <source>
        <dbReference type="ARBA" id="ARBA00001206"/>
    </source>
</evidence>
<evidence type="ECO:0000313" key="19">
    <source>
        <dbReference type="Proteomes" id="UP000766336"/>
    </source>
</evidence>
<dbReference type="GO" id="GO:0004594">
    <property type="term" value="F:pantothenate kinase activity"/>
    <property type="evidence" value="ECO:0007669"/>
    <property type="project" value="UniProtKB-EC"/>
</dbReference>
<feature type="domain" description="Phosphoribulokinase/uridine kinase" evidence="17">
    <location>
        <begin position="106"/>
        <end position="243"/>
    </location>
</feature>
<dbReference type="InterPro" id="IPR006083">
    <property type="entry name" value="PRK/URK"/>
</dbReference>
<dbReference type="SUPFAM" id="SSF52540">
    <property type="entry name" value="P-loop containing nucleoside triphosphate hydrolases"/>
    <property type="match status" value="1"/>
</dbReference>
<dbReference type="HAMAP" id="MF_00215">
    <property type="entry name" value="Pantothen_kinase_1"/>
    <property type="match status" value="1"/>
</dbReference>
<evidence type="ECO:0000313" key="18">
    <source>
        <dbReference type="EMBL" id="MBS7812507.1"/>
    </source>
</evidence>
<feature type="binding site" evidence="14">
    <location>
        <begin position="111"/>
        <end position="118"/>
    </location>
    <ligand>
        <name>ATP</name>
        <dbReference type="ChEBI" id="CHEBI:30616"/>
    </ligand>
</feature>
<evidence type="ECO:0000256" key="4">
    <source>
        <dbReference type="ARBA" id="ARBA00006087"/>
    </source>
</evidence>
<dbReference type="InterPro" id="IPR027417">
    <property type="entry name" value="P-loop_NTPase"/>
</dbReference>
<dbReference type="NCBIfam" id="TIGR00554">
    <property type="entry name" value="panK_bact"/>
    <property type="match status" value="1"/>
</dbReference>
<comment type="caution">
    <text evidence="18">The sequence shown here is derived from an EMBL/GenBank/DDBJ whole genome shotgun (WGS) entry which is preliminary data.</text>
</comment>
<keyword evidence="8 14" id="KW-0808">Transferase</keyword>
<gene>
    <name evidence="14 18" type="primary">coaA</name>
    <name evidence="18" type="ORF">KHU32_16265</name>
</gene>
<evidence type="ECO:0000256" key="5">
    <source>
        <dbReference type="ARBA" id="ARBA00012102"/>
    </source>
</evidence>
<accession>A0ABS5QG24</accession>
<keyword evidence="11 14" id="KW-0067">ATP-binding</keyword>
<dbReference type="InterPro" id="IPR004566">
    <property type="entry name" value="PanK"/>
</dbReference>
<evidence type="ECO:0000259" key="17">
    <source>
        <dbReference type="Pfam" id="PF00485"/>
    </source>
</evidence>
<dbReference type="Proteomes" id="UP000766336">
    <property type="component" value="Unassembled WGS sequence"/>
</dbReference>
<dbReference type="EC" id="2.7.1.33" evidence="5 14"/>
<keyword evidence="12 14" id="KW-0173">Coenzyme A biosynthesis</keyword>
<dbReference type="EMBL" id="JAHCDA010000003">
    <property type="protein sequence ID" value="MBS7812507.1"/>
    <property type="molecule type" value="Genomic_DNA"/>
</dbReference>
<reference evidence="18 19" key="1">
    <citation type="submission" date="2021-05" db="EMBL/GenBank/DDBJ databases">
        <title>Roseococcus sp. XZZS9, whole genome shotgun sequencing project.</title>
        <authorList>
            <person name="Zhao G."/>
            <person name="Shen L."/>
        </authorList>
    </citation>
    <scope>NUCLEOTIDE SEQUENCE [LARGE SCALE GENOMIC DNA]</scope>
    <source>
        <strain evidence="18 19">XZZS9</strain>
    </source>
</reference>
<evidence type="ECO:0000256" key="10">
    <source>
        <dbReference type="ARBA" id="ARBA00022777"/>
    </source>
</evidence>
<evidence type="ECO:0000256" key="9">
    <source>
        <dbReference type="ARBA" id="ARBA00022741"/>
    </source>
</evidence>
<comment type="catalytic activity">
    <reaction evidence="1 14 15">
        <text>(R)-pantothenate + ATP = (R)-4'-phosphopantothenate + ADP + H(+)</text>
        <dbReference type="Rhea" id="RHEA:16373"/>
        <dbReference type="ChEBI" id="CHEBI:10986"/>
        <dbReference type="ChEBI" id="CHEBI:15378"/>
        <dbReference type="ChEBI" id="CHEBI:29032"/>
        <dbReference type="ChEBI" id="CHEBI:30616"/>
        <dbReference type="ChEBI" id="CHEBI:456216"/>
        <dbReference type="EC" id="2.7.1.33"/>
    </reaction>
</comment>
<dbReference type="Gene3D" id="3.40.50.300">
    <property type="entry name" value="P-loop containing nucleotide triphosphate hydrolases"/>
    <property type="match status" value="1"/>
</dbReference>
<protein>
    <recommendedName>
        <fullName evidence="6 14">Pantothenate kinase</fullName>
        <ecNumber evidence="5 14">2.7.1.33</ecNumber>
    </recommendedName>
    <alternativeName>
        <fullName evidence="13 14">Pantothenic acid kinase</fullName>
    </alternativeName>
</protein>
<evidence type="ECO:0000256" key="8">
    <source>
        <dbReference type="ARBA" id="ARBA00022679"/>
    </source>
</evidence>
<comment type="subcellular location">
    <subcellularLocation>
        <location evidence="2 14 15">Cytoplasm</location>
    </subcellularLocation>
</comment>
<dbReference type="PIRSF" id="PIRSF000545">
    <property type="entry name" value="Pantothenate_kin"/>
    <property type="match status" value="1"/>
</dbReference>
<evidence type="ECO:0000256" key="6">
    <source>
        <dbReference type="ARBA" id="ARBA00015080"/>
    </source>
</evidence>
<dbReference type="Pfam" id="PF00485">
    <property type="entry name" value="PRK"/>
    <property type="match status" value="1"/>
</dbReference>
<organism evidence="18 19">
    <name type="scientific">Roseococcus pinisoli</name>
    <dbReference type="NCBI Taxonomy" id="2835040"/>
    <lineage>
        <taxon>Bacteria</taxon>
        <taxon>Pseudomonadati</taxon>
        <taxon>Pseudomonadota</taxon>
        <taxon>Alphaproteobacteria</taxon>
        <taxon>Acetobacterales</taxon>
        <taxon>Roseomonadaceae</taxon>
        <taxon>Roseococcus</taxon>
    </lineage>
</organism>
<dbReference type="PANTHER" id="PTHR10285">
    <property type="entry name" value="URIDINE KINASE"/>
    <property type="match status" value="1"/>
</dbReference>
<evidence type="ECO:0000256" key="13">
    <source>
        <dbReference type="ARBA" id="ARBA00032866"/>
    </source>
</evidence>
<keyword evidence="19" id="KW-1185">Reference proteome</keyword>
<proteinExistence type="inferred from homology"/>
<name>A0ABS5QG24_9PROT</name>
<dbReference type="RefSeq" id="WP_213671209.1">
    <property type="nucleotide sequence ID" value="NZ_JAHCDA010000003.1"/>
</dbReference>
<evidence type="ECO:0000256" key="3">
    <source>
        <dbReference type="ARBA" id="ARBA00005225"/>
    </source>
</evidence>
<evidence type="ECO:0000256" key="12">
    <source>
        <dbReference type="ARBA" id="ARBA00022993"/>
    </source>
</evidence>
<dbReference type="CDD" id="cd02025">
    <property type="entry name" value="PanK"/>
    <property type="match status" value="1"/>
</dbReference>
<evidence type="ECO:0000256" key="15">
    <source>
        <dbReference type="RuleBase" id="RU003530"/>
    </source>
</evidence>
<evidence type="ECO:0000256" key="16">
    <source>
        <dbReference type="SAM" id="MobiDB-lite"/>
    </source>
</evidence>
<evidence type="ECO:0000256" key="14">
    <source>
        <dbReference type="HAMAP-Rule" id="MF_00215"/>
    </source>
</evidence>
<evidence type="ECO:0000256" key="7">
    <source>
        <dbReference type="ARBA" id="ARBA00022490"/>
    </source>
</evidence>